<dbReference type="InterPro" id="IPR003414">
    <property type="entry name" value="PP_kinase"/>
</dbReference>
<dbReference type="Gene3D" id="1.20.58.310">
    <property type="entry name" value="Polyphosphate kinase N-terminal domain"/>
    <property type="match status" value="1"/>
</dbReference>
<sequence>MTNNLKFDYDNPDYYDNREVSWLGFNYRVLQEAEDTRNPLLERLGFLAIGSSNLDEFMMVRVAGLQDQHYMGANYVDSKKQWSPDEQLAEVSRVNKANVTYQYQLYYQLIKECEEHNIHFISIHEASQKEWSKIKDFYYQAVFPTLTPLGIDAYRPFPNLNNKVTHLFVHLYRNGEEQTAIVPIPPLVSRYYHYQENNHHFLVPVEEIIQAFIHDMFKGYEITSSFFFRVTRNADLDIHEDGAEDLLAVIEDYLIKRRNGRSVRLEVDTRTKHPEVLADDIDYLTRQLELKERDVYLINGPLDLTGLNEAIDDLEAYYPNLTFNKFTPVYPKELQGTNVFKAADKKDLFFHHPYDSFQPIVKFIQDAASDPDTIAIKQTLYRVSNNSPIVQALKTAAEHGKQVTVLVELKARFDEENNVQWAKVLEEAGCHVIYGKTHLKTHSKIAMVMKLKHGKLKRYVHLGTGNYNDKTARIYTDMGIITTNDKIAQDATDFFNYLSGYSKQPEYHYLHVSPFDIRDTYMEDIDQEIKQHKKYGNGHIIAKMNSLTSKRIIKKLYEASQAGVKVDLIIRGICCLNPGIPGLSENIRVISIIGRFLEHSRIYWFNNNGDEKLFLSSADMMTRNMIKRVEIEFPILDADIRKELKAILNVYLDDNIKARYKLPNSHYAYVRNDDTPVDAQMVFATKAEIERQDPRSLQTSHKKWLNRIQSHLATKKNK</sequence>
<feature type="active site" description="Phosphohistidine intermediate" evidence="6">
    <location>
        <position position="442"/>
    </location>
</feature>
<dbReference type="Gene3D" id="3.30.1840.10">
    <property type="entry name" value="Polyphosphate kinase middle domain"/>
    <property type="match status" value="1"/>
</dbReference>
<dbReference type="InterPro" id="IPR025200">
    <property type="entry name" value="PPK_C_dom2"/>
</dbReference>
<keyword evidence="3 6" id="KW-0547">Nucleotide-binding</keyword>
<dbReference type="GO" id="GO:0046872">
    <property type="term" value="F:metal ion binding"/>
    <property type="evidence" value="ECO:0007669"/>
    <property type="project" value="UniProtKB-KW"/>
</dbReference>
<keyword evidence="6" id="KW-0460">Magnesium</keyword>
<dbReference type="GO" id="GO:0006799">
    <property type="term" value="P:polyphosphate biosynthetic process"/>
    <property type="evidence" value="ECO:0007669"/>
    <property type="project" value="UniProtKB-UniRule"/>
</dbReference>
<feature type="domain" description="Polyphosphate kinase C-terminal" evidence="11">
    <location>
        <begin position="338"/>
        <end position="503"/>
    </location>
</feature>
<dbReference type="GO" id="GO:0009358">
    <property type="term" value="C:polyphosphate kinase complex"/>
    <property type="evidence" value="ECO:0007669"/>
    <property type="project" value="InterPro"/>
</dbReference>
<dbReference type="SUPFAM" id="SSF56024">
    <property type="entry name" value="Phospholipase D/nuclease"/>
    <property type="match status" value="2"/>
</dbReference>
<feature type="domain" description="Polyphosphate kinase N-terminal" evidence="9">
    <location>
        <begin position="15"/>
        <end position="120"/>
    </location>
</feature>
<dbReference type="AlphaFoldDB" id="A0A1W1Y6P5"/>
<dbReference type="HAMAP" id="MF_00347">
    <property type="entry name" value="Polyphosphate_kinase"/>
    <property type="match status" value="1"/>
</dbReference>
<evidence type="ECO:0000259" key="11">
    <source>
        <dbReference type="Pfam" id="PF17941"/>
    </source>
</evidence>
<dbReference type="GO" id="GO:0005524">
    <property type="term" value="F:ATP binding"/>
    <property type="evidence" value="ECO:0007669"/>
    <property type="project" value="UniProtKB-KW"/>
</dbReference>
<evidence type="ECO:0000256" key="5">
    <source>
        <dbReference type="ARBA" id="ARBA00022840"/>
    </source>
</evidence>
<feature type="domain" description="Polyphosphate kinase C-terminal" evidence="10">
    <location>
        <begin position="510"/>
        <end position="680"/>
    </location>
</feature>
<comment type="PTM">
    <text evidence="6 7">An intermediate of this reaction is the autophosphorylated ppk in which a phosphate is covalently linked to a histidine residue through a N-P bond.</text>
</comment>
<accession>A0A1W1Y6P5</accession>
<feature type="binding site" evidence="6">
    <location>
        <position position="599"/>
    </location>
    <ligand>
        <name>ATP</name>
        <dbReference type="ChEBI" id="CHEBI:30616"/>
    </ligand>
</feature>
<dbReference type="GO" id="GO:0008976">
    <property type="term" value="F:polyphosphate kinase activity"/>
    <property type="evidence" value="ECO:0007669"/>
    <property type="project" value="UniProtKB-UniRule"/>
</dbReference>
<dbReference type="InterPro" id="IPR025198">
    <property type="entry name" value="PPK_N_dom"/>
</dbReference>
<comment type="cofactor">
    <cofactor evidence="6">
        <name>Mg(2+)</name>
        <dbReference type="ChEBI" id="CHEBI:18420"/>
    </cofactor>
</comment>
<dbReference type="InterPro" id="IPR041108">
    <property type="entry name" value="PP_kinase_C_1"/>
</dbReference>
<dbReference type="PANTHER" id="PTHR30218">
    <property type="entry name" value="POLYPHOSPHATE KINASE"/>
    <property type="match status" value="1"/>
</dbReference>
<evidence type="ECO:0000259" key="9">
    <source>
        <dbReference type="Pfam" id="PF13089"/>
    </source>
</evidence>
<dbReference type="EC" id="2.7.4.1" evidence="6 7"/>
<evidence type="ECO:0000256" key="3">
    <source>
        <dbReference type="ARBA" id="ARBA00022741"/>
    </source>
</evidence>
<dbReference type="InterPro" id="IPR024953">
    <property type="entry name" value="PP_kinase_middle"/>
</dbReference>
<dbReference type="NCBIfam" id="NF003917">
    <property type="entry name" value="PRK05443.1-1"/>
    <property type="match status" value="1"/>
</dbReference>
<keyword evidence="2 6" id="KW-0808">Transferase</keyword>
<dbReference type="NCBIfam" id="NF003918">
    <property type="entry name" value="PRK05443.1-2"/>
    <property type="match status" value="1"/>
</dbReference>
<dbReference type="Proteomes" id="UP000243884">
    <property type="component" value="Unassembled WGS sequence"/>
</dbReference>
<dbReference type="OrthoDB" id="9761456at2"/>
<dbReference type="PIRSF" id="PIRSF015589">
    <property type="entry name" value="PP_kinase"/>
    <property type="match status" value="1"/>
</dbReference>
<keyword evidence="5 6" id="KW-0067">ATP-binding</keyword>
<evidence type="ECO:0000256" key="7">
    <source>
        <dbReference type="RuleBase" id="RU003800"/>
    </source>
</evidence>
<evidence type="ECO:0000256" key="2">
    <source>
        <dbReference type="ARBA" id="ARBA00022679"/>
    </source>
</evidence>
<dbReference type="EMBL" id="FWXK01000002">
    <property type="protein sequence ID" value="SMC31870.1"/>
    <property type="molecule type" value="Genomic_DNA"/>
</dbReference>
<dbReference type="RefSeq" id="WP_084098037.1">
    <property type="nucleotide sequence ID" value="NZ_FWXK01000002.1"/>
</dbReference>
<evidence type="ECO:0000259" key="8">
    <source>
        <dbReference type="Pfam" id="PF02503"/>
    </source>
</evidence>
<dbReference type="Gene3D" id="3.30.870.10">
    <property type="entry name" value="Endonuclease Chain A"/>
    <property type="match status" value="2"/>
</dbReference>
<name>A0A1W1Y6P5_9LACT</name>
<feature type="binding site" evidence="6">
    <location>
        <position position="571"/>
    </location>
    <ligand>
        <name>ATP</name>
        <dbReference type="ChEBI" id="CHEBI:30616"/>
    </ligand>
</feature>
<comment type="similarity">
    <text evidence="6 7">Belongs to the polyphosphate kinase 1 (PPK1) family.</text>
</comment>
<evidence type="ECO:0000256" key="1">
    <source>
        <dbReference type="ARBA" id="ARBA00022553"/>
    </source>
</evidence>
<dbReference type="InterPro" id="IPR036832">
    <property type="entry name" value="PPK_N_dom_sf"/>
</dbReference>
<keyword evidence="13" id="KW-1185">Reference proteome</keyword>
<keyword evidence="6" id="KW-0479">Metal-binding</keyword>
<dbReference type="NCBIfam" id="TIGR03705">
    <property type="entry name" value="poly_P_kin"/>
    <property type="match status" value="1"/>
</dbReference>
<gene>
    <name evidence="6" type="primary">ppk</name>
    <name evidence="12" type="ORF">SAMN04487984_0414</name>
</gene>
<dbReference type="SUPFAM" id="SSF143724">
    <property type="entry name" value="PHP14-like"/>
    <property type="match status" value="1"/>
</dbReference>
<evidence type="ECO:0000259" key="10">
    <source>
        <dbReference type="Pfam" id="PF13090"/>
    </source>
</evidence>
<organism evidence="12 13">
    <name type="scientific">Aerococcus suis</name>
    <dbReference type="NCBI Taxonomy" id="371602"/>
    <lineage>
        <taxon>Bacteria</taxon>
        <taxon>Bacillati</taxon>
        <taxon>Bacillota</taxon>
        <taxon>Bacilli</taxon>
        <taxon>Lactobacillales</taxon>
        <taxon>Aerococcaceae</taxon>
        <taxon>Aerococcus</taxon>
    </lineage>
</organism>
<dbReference type="STRING" id="371602.SAMN04487984_0414"/>
<feature type="binding site" evidence="6">
    <location>
        <position position="382"/>
    </location>
    <ligand>
        <name>Mg(2+)</name>
        <dbReference type="ChEBI" id="CHEBI:18420"/>
    </ligand>
</feature>
<keyword evidence="4 6" id="KW-0418">Kinase</keyword>
<comment type="catalytic activity">
    <reaction evidence="6 7">
        <text>[phosphate](n) + ATP = [phosphate](n+1) + ADP</text>
        <dbReference type="Rhea" id="RHEA:19573"/>
        <dbReference type="Rhea" id="RHEA-COMP:9859"/>
        <dbReference type="Rhea" id="RHEA-COMP:14280"/>
        <dbReference type="ChEBI" id="CHEBI:16838"/>
        <dbReference type="ChEBI" id="CHEBI:30616"/>
        <dbReference type="ChEBI" id="CHEBI:456216"/>
        <dbReference type="EC" id="2.7.4.1"/>
    </reaction>
</comment>
<dbReference type="Pfam" id="PF02503">
    <property type="entry name" value="PP_kinase"/>
    <property type="match status" value="1"/>
</dbReference>
<dbReference type="NCBIfam" id="NF003920">
    <property type="entry name" value="PRK05443.2-1"/>
    <property type="match status" value="1"/>
</dbReference>
<evidence type="ECO:0000256" key="4">
    <source>
        <dbReference type="ARBA" id="ARBA00022777"/>
    </source>
</evidence>
<feature type="domain" description="Polyphosphate kinase middle" evidence="8">
    <location>
        <begin position="132"/>
        <end position="308"/>
    </location>
</feature>
<keyword evidence="1 6" id="KW-0597">Phosphoprotein</keyword>
<dbReference type="NCBIfam" id="NF003921">
    <property type="entry name" value="PRK05443.2-2"/>
    <property type="match status" value="1"/>
</dbReference>
<comment type="function">
    <text evidence="6 7">Catalyzes the reversible transfer of the terminal phosphate of ATP to form a long-chain polyphosphate (polyP).</text>
</comment>
<dbReference type="Pfam" id="PF17941">
    <property type="entry name" value="PP_kinase_C_1"/>
    <property type="match status" value="1"/>
</dbReference>
<dbReference type="Pfam" id="PF13089">
    <property type="entry name" value="PP_kinase_N"/>
    <property type="match status" value="1"/>
</dbReference>
<dbReference type="InterPro" id="IPR036830">
    <property type="entry name" value="PP_kinase_middle_dom_sf"/>
</dbReference>
<dbReference type="CDD" id="cd09165">
    <property type="entry name" value="PLDc_PaPPK1_C1_like"/>
    <property type="match status" value="1"/>
</dbReference>
<dbReference type="SUPFAM" id="SSF140356">
    <property type="entry name" value="PPK N-terminal domain-like"/>
    <property type="match status" value="1"/>
</dbReference>
<protein>
    <recommendedName>
        <fullName evidence="6 7">Polyphosphate kinase</fullName>
        <ecNumber evidence="6 7">2.7.4.1</ecNumber>
    </recommendedName>
    <alternativeName>
        <fullName evidence="6">ATP-polyphosphate phosphotransferase</fullName>
    </alternativeName>
    <alternativeName>
        <fullName evidence="6">Polyphosphoric acid kinase</fullName>
    </alternativeName>
</protein>
<evidence type="ECO:0000313" key="12">
    <source>
        <dbReference type="EMBL" id="SMC31870.1"/>
    </source>
</evidence>
<reference evidence="13" key="1">
    <citation type="submission" date="2017-04" db="EMBL/GenBank/DDBJ databases">
        <authorList>
            <person name="Varghese N."/>
            <person name="Submissions S."/>
        </authorList>
    </citation>
    <scope>NUCLEOTIDE SEQUENCE [LARGE SCALE GENOMIC DNA]</scope>
    <source>
        <strain evidence="13">DSM 21500</strain>
    </source>
</reference>
<evidence type="ECO:0000256" key="6">
    <source>
        <dbReference type="HAMAP-Rule" id="MF_00347"/>
    </source>
</evidence>
<proteinExistence type="inferred from homology"/>
<feature type="binding site" evidence="6">
    <location>
        <position position="412"/>
    </location>
    <ligand>
        <name>Mg(2+)</name>
        <dbReference type="ChEBI" id="CHEBI:18420"/>
    </ligand>
</feature>
<dbReference type="PANTHER" id="PTHR30218:SF0">
    <property type="entry name" value="POLYPHOSPHATE KINASE"/>
    <property type="match status" value="1"/>
</dbReference>
<feature type="binding site" evidence="6">
    <location>
        <position position="475"/>
    </location>
    <ligand>
        <name>ATP</name>
        <dbReference type="ChEBI" id="CHEBI:30616"/>
    </ligand>
</feature>
<dbReference type="CDD" id="cd09168">
    <property type="entry name" value="PLDc_PaPPK1_C2_like"/>
    <property type="match status" value="1"/>
</dbReference>
<evidence type="ECO:0000313" key="13">
    <source>
        <dbReference type="Proteomes" id="UP000243884"/>
    </source>
</evidence>
<dbReference type="Pfam" id="PF13090">
    <property type="entry name" value="PP_kinase_C"/>
    <property type="match status" value="1"/>
</dbReference>
<feature type="binding site" evidence="6">
    <location>
        <position position="53"/>
    </location>
    <ligand>
        <name>ATP</name>
        <dbReference type="ChEBI" id="CHEBI:30616"/>
    </ligand>
</feature>